<proteinExistence type="predicted"/>
<keyword evidence="2" id="KW-1185">Reference proteome</keyword>
<dbReference type="RefSeq" id="WP_135869382.1">
    <property type="nucleotide sequence ID" value="NZ_SRSC01000001.1"/>
</dbReference>
<dbReference type="EMBL" id="SRSC01000001">
    <property type="protein sequence ID" value="TGU75072.1"/>
    <property type="molecule type" value="Genomic_DNA"/>
</dbReference>
<evidence type="ECO:0000313" key="1">
    <source>
        <dbReference type="EMBL" id="TGU75072.1"/>
    </source>
</evidence>
<comment type="caution">
    <text evidence="1">The sequence shown here is derived from an EMBL/GenBank/DDBJ whole genome shotgun (WGS) entry which is preliminary data.</text>
</comment>
<accession>A0A4V3P0C9</accession>
<reference evidence="1 2" key="1">
    <citation type="submission" date="2019-04" db="EMBL/GenBank/DDBJ databases">
        <title>Geobacter oryzae sp. nov., ferric-reducing bacteria isolated from paddy soil.</title>
        <authorList>
            <person name="Xu Z."/>
            <person name="Masuda Y."/>
            <person name="Itoh H."/>
            <person name="Senoo K."/>
        </authorList>
    </citation>
    <scope>NUCLEOTIDE SEQUENCE [LARGE SCALE GENOMIC DNA]</scope>
    <source>
        <strain evidence="1 2">Red111</strain>
    </source>
</reference>
<protein>
    <submittedName>
        <fullName evidence="1">Uncharacterized protein</fullName>
    </submittedName>
</protein>
<dbReference type="AlphaFoldDB" id="A0A4V3P0C9"/>
<organism evidence="1 2">
    <name type="scientific">Geomonas terrae</name>
    <dbReference type="NCBI Taxonomy" id="2562681"/>
    <lineage>
        <taxon>Bacteria</taxon>
        <taxon>Pseudomonadati</taxon>
        <taxon>Thermodesulfobacteriota</taxon>
        <taxon>Desulfuromonadia</taxon>
        <taxon>Geobacterales</taxon>
        <taxon>Geobacteraceae</taxon>
        <taxon>Geomonas</taxon>
    </lineage>
</organism>
<name>A0A4V3P0C9_9BACT</name>
<evidence type="ECO:0000313" key="2">
    <source>
        <dbReference type="Proteomes" id="UP000306416"/>
    </source>
</evidence>
<dbReference type="Proteomes" id="UP000306416">
    <property type="component" value="Unassembled WGS sequence"/>
</dbReference>
<sequence length="96" mass="11164">MGVIIDTLIIGLGEPTILTRAFPACEITRLTRGDAMLQRYRVTLKSEDEERYFDFLQDHCIAMTSNRFYFRMKNDQIFAERMKARLAGVRSGGRIR</sequence>
<gene>
    <name evidence="1" type="ORF">E4633_06350</name>
</gene>